<dbReference type="RefSeq" id="WP_069296724.1">
    <property type="nucleotide sequence ID" value="NZ_MCRI01000034.1"/>
</dbReference>
<dbReference type="GO" id="GO:0006353">
    <property type="term" value="P:DNA-templated transcription termination"/>
    <property type="evidence" value="ECO:0007669"/>
    <property type="project" value="UniProtKB-UniRule"/>
</dbReference>
<dbReference type="GO" id="GO:0003723">
    <property type="term" value="F:RNA binding"/>
    <property type="evidence" value="ECO:0007669"/>
    <property type="project" value="UniProtKB-UniRule"/>
</dbReference>
<dbReference type="Gene3D" id="1.10.940.10">
    <property type="entry name" value="NusB-like"/>
    <property type="match status" value="1"/>
</dbReference>
<dbReference type="PANTHER" id="PTHR11078">
    <property type="entry name" value="N UTILIZATION SUBSTANCE PROTEIN B-RELATED"/>
    <property type="match status" value="1"/>
</dbReference>
<evidence type="ECO:0000256" key="1">
    <source>
        <dbReference type="ARBA" id="ARBA00005952"/>
    </source>
</evidence>
<name>A0A1E3GQQ2_9GAMM</name>
<keyword evidence="9" id="KW-1185">Reference proteome</keyword>
<accession>A0A1E3GQQ2</accession>
<dbReference type="NCBIfam" id="TIGR01951">
    <property type="entry name" value="nusB"/>
    <property type="match status" value="1"/>
</dbReference>
<dbReference type="PANTHER" id="PTHR11078:SF3">
    <property type="entry name" value="ANTITERMINATION NUSB DOMAIN-CONTAINING PROTEIN"/>
    <property type="match status" value="1"/>
</dbReference>
<dbReference type="EMBL" id="MCRI01000034">
    <property type="protein sequence ID" value="ODN65906.1"/>
    <property type="molecule type" value="Genomic_DNA"/>
</dbReference>
<dbReference type="PATRIC" id="fig|291169.3.peg.2347"/>
<dbReference type="STRING" id="291169.A9E74_02330"/>
<evidence type="ECO:0000256" key="3">
    <source>
        <dbReference type="ARBA" id="ARBA00022884"/>
    </source>
</evidence>
<protein>
    <recommendedName>
        <fullName evidence="6">Transcription antitermination protein NusB</fullName>
    </recommendedName>
    <alternativeName>
        <fullName evidence="6">Antitermination factor NusB</fullName>
    </alternativeName>
</protein>
<evidence type="ECO:0000256" key="4">
    <source>
        <dbReference type="ARBA" id="ARBA00023015"/>
    </source>
</evidence>
<evidence type="ECO:0000313" key="9">
    <source>
        <dbReference type="Proteomes" id="UP000094379"/>
    </source>
</evidence>
<evidence type="ECO:0000313" key="8">
    <source>
        <dbReference type="EMBL" id="ODN65906.1"/>
    </source>
</evidence>
<keyword evidence="3 6" id="KW-0694">RNA-binding</keyword>
<reference evidence="8 9" key="1">
    <citation type="submission" date="2016-07" db="EMBL/GenBank/DDBJ databases">
        <title>Draft Genome Sequence of Methylophaga muralis Bur 1.</title>
        <authorList>
            <person name="Vasilenko O.V."/>
            <person name="Doronina N.V."/>
            <person name="Shmareva M.N."/>
            <person name="Tarlachkov S.V."/>
            <person name="Mustakhimov I."/>
            <person name="Trotsenko Y.A."/>
        </authorList>
    </citation>
    <scope>NUCLEOTIDE SEQUENCE [LARGE SCALE GENOMIC DNA]</scope>
    <source>
        <strain evidence="8 9">Bur 1</strain>
    </source>
</reference>
<dbReference type="InterPro" id="IPR011605">
    <property type="entry name" value="NusB_fam"/>
</dbReference>
<dbReference type="GO" id="GO:0031564">
    <property type="term" value="P:transcription antitermination"/>
    <property type="evidence" value="ECO:0007669"/>
    <property type="project" value="UniProtKB-KW"/>
</dbReference>
<organism evidence="8 9">
    <name type="scientific">Methylophaga muralis</name>
    <dbReference type="NCBI Taxonomy" id="291169"/>
    <lineage>
        <taxon>Bacteria</taxon>
        <taxon>Pseudomonadati</taxon>
        <taxon>Pseudomonadota</taxon>
        <taxon>Gammaproteobacteria</taxon>
        <taxon>Thiotrichales</taxon>
        <taxon>Piscirickettsiaceae</taxon>
        <taxon>Methylophaga</taxon>
    </lineage>
</organism>
<dbReference type="AlphaFoldDB" id="A0A1E3GQQ2"/>
<dbReference type="InterPro" id="IPR006027">
    <property type="entry name" value="NusB_RsmB_TIM44"/>
</dbReference>
<keyword evidence="4 6" id="KW-0805">Transcription regulation</keyword>
<feature type="domain" description="NusB/RsmB/TIM44" evidence="7">
    <location>
        <begin position="9"/>
        <end position="131"/>
    </location>
</feature>
<dbReference type="HAMAP" id="MF_00073">
    <property type="entry name" value="NusB"/>
    <property type="match status" value="1"/>
</dbReference>
<sequence>MAGGLPRTQARRAAVQALYQSLVNNQAPEKETMDFVMAEYANKIDKNYFQLLVEGVTKDIDTIDAELAHAIDRSLSAIDPVEVSVLRLAVFEYMHRPDIPYRVVLNEAVELAKSFGGEQGHKYVNGVLDKIGARLRQVEYQAAKAARAQKKAN</sequence>
<keyword evidence="5 6" id="KW-0804">Transcription</keyword>
<comment type="similarity">
    <text evidence="1 6">Belongs to the NusB family.</text>
</comment>
<evidence type="ECO:0000259" key="7">
    <source>
        <dbReference type="Pfam" id="PF01029"/>
    </source>
</evidence>
<dbReference type="SUPFAM" id="SSF48013">
    <property type="entry name" value="NusB-like"/>
    <property type="match status" value="1"/>
</dbReference>
<evidence type="ECO:0000256" key="5">
    <source>
        <dbReference type="ARBA" id="ARBA00023163"/>
    </source>
</evidence>
<keyword evidence="2 6" id="KW-0889">Transcription antitermination</keyword>
<evidence type="ECO:0000256" key="2">
    <source>
        <dbReference type="ARBA" id="ARBA00022814"/>
    </source>
</evidence>
<proteinExistence type="inferred from homology"/>
<dbReference type="Proteomes" id="UP000094379">
    <property type="component" value="Unassembled WGS sequence"/>
</dbReference>
<comment type="caution">
    <text evidence="8">The sequence shown here is derived from an EMBL/GenBank/DDBJ whole genome shotgun (WGS) entry which is preliminary data.</text>
</comment>
<evidence type="ECO:0000256" key="6">
    <source>
        <dbReference type="HAMAP-Rule" id="MF_00073"/>
    </source>
</evidence>
<dbReference type="Pfam" id="PF01029">
    <property type="entry name" value="NusB"/>
    <property type="match status" value="1"/>
</dbReference>
<dbReference type="InterPro" id="IPR035926">
    <property type="entry name" value="NusB-like_sf"/>
</dbReference>
<gene>
    <name evidence="6" type="primary">nusB</name>
    <name evidence="8" type="ORF">A9E74_02330</name>
</gene>
<comment type="function">
    <text evidence="6">Involved in transcription antitermination. Required for transcription of ribosomal RNA (rRNA) genes. Binds specifically to the boxA antiterminator sequence of the ribosomal RNA (rrn) operons.</text>
</comment>
<dbReference type="GO" id="GO:0005829">
    <property type="term" value="C:cytosol"/>
    <property type="evidence" value="ECO:0007669"/>
    <property type="project" value="TreeGrafter"/>
</dbReference>